<name>A0A8J3ED82_9RHOB</name>
<evidence type="ECO:0000313" key="2">
    <source>
        <dbReference type="EMBL" id="GGG58466.1"/>
    </source>
</evidence>
<organism evidence="2 3">
    <name type="scientific">Salipiger pallidus</name>
    <dbReference type="NCBI Taxonomy" id="1775170"/>
    <lineage>
        <taxon>Bacteria</taxon>
        <taxon>Pseudomonadati</taxon>
        <taxon>Pseudomonadota</taxon>
        <taxon>Alphaproteobacteria</taxon>
        <taxon>Rhodobacterales</taxon>
        <taxon>Roseobacteraceae</taxon>
        <taxon>Salipiger</taxon>
    </lineage>
</organism>
<keyword evidence="3" id="KW-1185">Reference proteome</keyword>
<dbReference type="Pfam" id="PF07310">
    <property type="entry name" value="PAS_5"/>
    <property type="match status" value="1"/>
</dbReference>
<dbReference type="EMBL" id="BMJV01000001">
    <property type="protein sequence ID" value="GGG58466.1"/>
    <property type="molecule type" value="Genomic_DNA"/>
</dbReference>
<dbReference type="AlphaFoldDB" id="A0A8J3ED82"/>
<dbReference type="Proteomes" id="UP000617145">
    <property type="component" value="Unassembled WGS sequence"/>
</dbReference>
<feature type="compositionally biased region" description="Low complexity" evidence="1">
    <location>
        <begin position="206"/>
        <end position="220"/>
    </location>
</feature>
<comment type="caution">
    <text evidence="2">The sequence shown here is derived from an EMBL/GenBank/DDBJ whole genome shotgun (WGS) entry which is preliminary data.</text>
</comment>
<evidence type="ECO:0000313" key="3">
    <source>
        <dbReference type="Proteomes" id="UP000617145"/>
    </source>
</evidence>
<accession>A0A8J3ED82</accession>
<dbReference type="InterPro" id="IPR009922">
    <property type="entry name" value="DUF1457"/>
</dbReference>
<reference evidence="2" key="1">
    <citation type="journal article" date="2014" name="Int. J. Syst. Evol. Microbiol.">
        <title>Complete genome sequence of Corynebacterium casei LMG S-19264T (=DSM 44701T), isolated from a smear-ripened cheese.</title>
        <authorList>
            <consortium name="US DOE Joint Genome Institute (JGI-PGF)"/>
            <person name="Walter F."/>
            <person name="Albersmeier A."/>
            <person name="Kalinowski J."/>
            <person name="Ruckert C."/>
        </authorList>
    </citation>
    <scope>NUCLEOTIDE SEQUENCE</scope>
    <source>
        <strain evidence="2">CGMCC 1.15762</strain>
    </source>
</reference>
<proteinExistence type="predicted"/>
<sequence>MFGKSGNGRGVVSMTEHDKQKRLAPLRLLESYWQGLAGETGEIPLRSHIDPRGIESALEYAFLAERIAPTLAKLRVAGSHLNDLMGMETGGMPLSALFAADARETLGDAVSRVFAEGAAVRMDLRGEAGLGKNDLIGHMLLLPLRSDMGDMTRLIGVLTTTGRIGRTPRRFSIDSVDIRPAIVMPSTGARFTTVDDRTEPRLTDLAEPAAPFAPKAPAGPGTRSRGHLRLVIDNDED</sequence>
<protein>
    <submittedName>
        <fullName evidence="2">PAS domain-containing protein</fullName>
    </submittedName>
</protein>
<gene>
    <name evidence="2" type="ORF">GCM10011415_00320</name>
</gene>
<reference evidence="2" key="2">
    <citation type="submission" date="2020-09" db="EMBL/GenBank/DDBJ databases">
        <authorList>
            <person name="Sun Q."/>
            <person name="Zhou Y."/>
        </authorList>
    </citation>
    <scope>NUCLEOTIDE SEQUENCE</scope>
    <source>
        <strain evidence="2">CGMCC 1.15762</strain>
    </source>
</reference>
<evidence type="ECO:0000256" key="1">
    <source>
        <dbReference type="SAM" id="MobiDB-lite"/>
    </source>
</evidence>
<feature type="region of interest" description="Disordered" evidence="1">
    <location>
        <begin position="205"/>
        <end position="237"/>
    </location>
</feature>